<name>A0AAD2CNJ9_9STRA</name>
<feature type="region of interest" description="Disordered" evidence="1">
    <location>
        <begin position="423"/>
        <end position="452"/>
    </location>
</feature>
<evidence type="ECO:0000313" key="2">
    <source>
        <dbReference type="EMBL" id="CAJ1940324.1"/>
    </source>
</evidence>
<dbReference type="Gene3D" id="3.40.50.1110">
    <property type="entry name" value="SGNH hydrolase"/>
    <property type="match status" value="1"/>
</dbReference>
<dbReference type="InterPro" id="IPR036514">
    <property type="entry name" value="SGNH_hydro_sf"/>
</dbReference>
<evidence type="ECO:0008006" key="4">
    <source>
        <dbReference type="Google" id="ProtNLM"/>
    </source>
</evidence>
<dbReference type="AlphaFoldDB" id="A0AAD2CNJ9"/>
<dbReference type="SUPFAM" id="SSF52266">
    <property type="entry name" value="SGNH hydrolase"/>
    <property type="match status" value="1"/>
</dbReference>
<evidence type="ECO:0000313" key="3">
    <source>
        <dbReference type="Proteomes" id="UP001295423"/>
    </source>
</evidence>
<accession>A0AAD2CNJ9</accession>
<reference evidence="2" key="1">
    <citation type="submission" date="2023-08" db="EMBL/GenBank/DDBJ databases">
        <authorList>
            <person name="Audoor S."/>
            <person name="Bilcke G."/>
        </authorList>
    </citation>
    <scope>NUCLEOTIDE SEQUENCE</scope>
</reference>
<proteinExistence type="predicted"/>
<dbReference type="EMBL" id="CAKOGP040000890">
    <property type="protein sequence ID" value="CAJ1940324.1"/>
    <property type="molecule type" value="Genomic_DNA"/>
</dbReference>
<feature type="compositionally biased region" description="Acidic residues" evidence="1">
    <location>
        <begin position="436"/>
        <end position="452"/>
    </location>
</feature>
<organism evidence="2 3">
    <name type="scientific">Cylindrotheca closterium</name>
    <dbReference type="NCBI Taxonomy" id="2856"/>
    <lineage>
        <taxon>Eukaryota</taxon>
        <taxon>Sar</taxon>
        <taxon>Stramenopiles</taxon>
        <taxon>Ochrophyta</taxon>
        <taxon>Bacillariophyta</taxon>
        <taxon>Bacillariophyceae</taxon>
        <taxon>Bacillariophycidae</taxon>
        <taxon>Bacillariales</taxon>
        <taxon>Bacillariaceae</taxon>
        <taxon>Cylindrotheca</taxon>
    </lineage>
</organism>
<comment type="caution">
    <text evidence="2">The sequence shown here is derived from an EMBL/GenBank/DDBJ whole genome shotgun (WGS) entry which is preliminary data.</text>
</comment>
<dbReference type="Proteomes" id="UP001295423">
    <property type="component" value="Unassembled WGS sequence"/>
</dbReference>
<evidence type="ECO:0000256" key="1">
    <source>
        <dbReference type="SAM" id="MobiDB-lite"/>
    </source>
</evidence>
<gene>
    <name evidence="2" type="ORF">CYCCA115_LOCUS6985</name>
</gene>
<keyword evidence="3" id="KW-1185">Reference proteome</keyword>
<sequence>MTITKSNYETIIEMEEFHPLFGDSNGGIQTRQFDATQQLSLPTVTLSAASRRKPEPKRCHMARSLKIFVCLFPLYFYRQINDVSVSTDMFSSPIVRNDYTSVRSIHDLDSQRVAQWCNRRVYECPCQDPLVANPRDSETAWQTKHAKNVQVLTDSMSGSKNGTGYPDVVFYGDGLVAGWNKYPAVFDSFFKVTKGGKFNAIALGIADDRSPNLLWRLQNGEMPDDYTEFSTEPAVMWLMIGSQDLGLTSCAPELVIIGILRIVEELLIRTTTANVVINGILPRTFNRDGFVNKGGLLNPSTIGIPTGIGTTAGSNENGASGVFNSAGSTDGTTVASTTKSLWQDIQVVNEELKLYARYRHRVSYFDHNKKLFEDPSATGKDLRIDPRYMEDHFHLTQKGYQQWGAAIAKRLSKLIVLPYRNMPDGSARQKAKTEEGYQEDSYFGDDKDEDDP</sequence>
<protein>
    <recommendedName>
        <fullName evidence="4">SGNH hydrolase-type esterase domain-containing protein</fullName>
    </recommendedName>
</protein>